<dbReference type="RefSeq" id="WP_260762649.1">
    <property type="nucleotide sequence ID" value="NZ_CP045921.1"/>
</dbReference>
<organism evidence="1 2">
    <name type="scientific">Candidatus Mycosynbacter amalyticus</name>
    <dbReference type="NCBI Taxonomy" id="2665156"/>
    <lineage>
        <taxon>Bacteria</taxon>
        <taxon>Candidatus Saccharimonadota</taxon>
        <taxon>Candidatus Saccharimonadota incertae sedis</taxon>
        <taxon>Candidatus Mycosynbacter</taxon>
    </lineage>
</organism>
<gene>
    <name evidence="1" type="ORF">GII36_03805</name>
</gene>
<protein>
    <submittedName>
        <fullName evidence="1">Uncharacterized protein</fullName>
    </submittedName>
</protein>
<dbReference type="KEGG" id="mama:GII36_03805"/>
<evidence type="ECO:0000313" key="2">
    <source>
        <dbReference type="Proteomes" id="UP001059824"/>
    </source>
</evidence>
<keyword evidence="2" id="KW-1185">Reference proteome</keyword>
<proteinExistence type="predicted"/>
<name>A0A857MK79_9BACT</name>
<dbReference type="AlphaFoldDB" id="A0A857MK79"/>
<reference evidence="1" key="1">
    <citation type="journal article" date="2021" name="Nat. Microbiol.">
        <title>Cocultivation of an ultrasmall environmental parasitic bacterium with lytic ability against bacteria associated with wastewater foams.</title>
        <authorList>
            <person name="Batinovic S."/>
            <person name="Rose J.J.A."/>
            <person name="Ratcliffe J."/>
            <person name="Seviour R.J."/>
            <person name="Petrovski S."/>
        </authorList>
    </citation>
    <scope>NUCLEOTIDE SEQUENCE</scope>
    <source>
        <strain evidence="1">JR1</strain>
    </source>
</reference>
<evidence type="ECO:0000313" key="1">
    <source>
        <dbReference type="EMBL" id="QHN42963.1"/>
    </source>
</evidence>
<dbReference type="Proteomes" id="UP001059824">
    <property type="component" value="Chromosome"/>
</dbReference>
<sequence>MTKARRVPLHRESDKELVGYLVQDATGWQAQTVFGYTIERTEDRATAELILREHGMSVLTGVWQYFDRDEQSWHACVLKEVQEHQVTIMRTNAMGYQDPNDYKKVTLQRPTDSDLIKA</sequence>
<dbReference type="EMBL" id="CP045921">
    <property type="protein sequence ID" value="QHN42963.1"/>
    <property type="molecule type" value="Genomic_DNA"/>
</dbReference>
<accession>A0A857MK79</accession>